<dbReference type="InterPro" id="IPR011856">
    <property type="entry name" value="tRNA_endonuc-like_dom_sf"/>
</dbReference>
<dbReference type="InterPro" id="IPR011335">
    <property type="entry name" value="Restrct_endonuc-II-like"/>
</dbReference>
<dbReference type="EMBL" id="CACSIM010000001">
    <property type="protein sequence ID" value="CAA0083227.1"/>
    <property type="molecule type" value="Genomic_DNA"/>
</dbReference>
<dbReference type="AlphaFoldDB" id="A0A5S9N0J2"/>
<proteinExistence type="inferred from homology"/>
<evidence type="ECO:0000313" key="6">
    <source>
        <dbReference type="Proteomes" id="UP000439591"/>
    </source>
</evidence>
<dbReference type="NCBIfam" id="TIGR00252">
    <property type="entry name" value="YraN family protein"/>
    <property type="match status" value="1"/>
</dbReference>
<sequence length="125" mass="14463">MIFKKPNNSKEIGALAEQGACLLLKKHKLKILHQNYLSRFGEIDIIALSEQHLIFVEVRYRKTTFFGTASETVTTKKQQRIILAARHFLSHGRYTELPCRFDVIEASSDKTGKLHFNWLVNAFQE</sequence>
<dbReference type="GO" id="GO:0003676">
    <property type="term" value="F:nucleic acid binding"/>
    <property type="evidence" value="ECO:0007669"/>
    <property type="project" value="InterPro"/>
</dbReference>
<dbReference type="RefSeq" id="WP_159267244.1">
    <property type="nucleotide sequence ID" value="NZ_CACSIK010000001.1"/>
</dbReference>
<protein>
    <recommendedName>
        <fullName evidence="2">UPF0102 protein IHBHHGIJ_00564</fullName>
    </recommendedName>
</protein>
<evidence type="ECO:0000313" key="5">
    <source>
        <dbReference type="Proteomes" id="UP000435877"/>
    </source>
</evidence>
<comment type="similarity">
    <text evidence="1 2">Belongs to the UPF0102 family.</text>
</comment>
<dbReference type="HAMAP" id="MF_00048">
    <property type="entry name" value="UPF0102"/>
    <property type="match status" value="1"/>
</dbReference>
<evidence type="ECO:0000313" key="3">
    <source>
        <dbReference type="EMBL" id="CAA0083227.1"/>
    </source>
</evidence>
<dbReference type="NCBIfam" id="NF009150">
    <property type="entry name" value="PRK12497.1-3"/>
    <property type="match status" value="1"/>
</dbReference>
<organism evidence="3 6">
    <name type="scientific">Zhongshania aliphaticivorans</name>
    <dbReference type="NCBI Taxonomy" id="1470434"/>
    <lineage>
        <taxon>Bacteria</taxon>
        <taxon>Pseudomonadati</taxon>
        <taxon>Pseudomonadota</taxon>
        <taxon>Gammaproteobacteria</taxon>
        <taxon>Cellvibrionales</taxon>
        <taxon>Spongiibacteraceae</taxon>
        <taxon>Zhongshania</taxon>
    </lineage>
</organism>
<dbReference type="PANTHER" id="PTHR34039">
    <property type="entry name" value="UPF0102 PROTEIN YRAN"/>
    <property type="match status" value="1"/>
</dbReference>
<name>A0A5S9N0J2_9GAMM</name>
<dbReference type="Gene3D" id="3.40.1350.10">
    <property type="match status" value="1"/>
</dbReference>
<accession>A0A5S9N0J2</accession>
<dbReference type="Proteomes" id="UP000435877">
    <property type="component" value="Unassembled WGS sequence"/>
</dbReference>
<dbReference type="SUPFAM" id="SSF52980">
    <property type="entry name" value="Restriction endonuclease-like"/>
    <property type="match status" value="1"/>
</dbReference>
<evidence type="ECO:0000313" key="4">
    <source>
        <dbReference type="EMBL" id="CAA0083539.1"/>
    </source>
</evidence>
<dbReference type="EMBL" id="CACSIK010000001">
    <property type="protein sequence ID" value="CAA0083539.1"/>
    <property type="molecule type" value="Genomic_DNA"/>
</dbReference>
<gene>
    <name evidence="4" type="ORF">IHBHHGIJ_00564</name>
    <name evidence="3" type="ORF">KFEGEMFD_00586</name>
</gene>
<dbReference type="Pfam" id="PF02021">
    <property type="entry name" value="UPF0102"/>
    <property type="match status" value="1"/>
</dbReference>
<evidence type="ECO:0000256" key="2">
    <source>
        <dbReference type="HAMAP-Rule" id="MF_00048"/>
    </source>
</evidence>
<evidence type="ECO:0000256" key="1">
    <source>
        <dbReference type="ARBA" id="ARBA00006738"/>
    </source>
</evidence>
<dbReference type="PANTHER" id="PTHR34039:SF1">
    <property type="entry name" value="UPF0102 PROTEIN YRAN"/>
    <property type="match status" value="1"/>
</dbReference>
<reference evidence="5 6" key="1">
    <citation type="submission" date="2019-11" db="EMBL/GenBank/DDBJ databases">
        <authorList>
            <person name="Holert J."/>
        </authorList>
    </citation>
    <scope>NUCLEOTIDE SEQUENCE [LARGE SCALE GENOMIC DNA]</scope>
    <source>
        <strain evidence="3">BC3_2A</strain>
        <strain evidence="4">SB11_1A</strain>
    </source>
</reference>
<keyword evidence="5" id="KW-1185">Reference proteome</keyword>
<dbReference type="OrthoDB" id="9794876at2"/>
<dbReference type="Proteomes" id="UP000439591">
    <property type="component" value="Unassembled WGS sequence"/>
</dbReference>
<dbReference type="InterPro" id="IPR003509">
    <property type="entry name" value="UPF0102_YraN-like"/>
</dbReference>